<feature type="compositionally biased region" description="Polar residues" evidence="1">
    <location>
        <begin position="172"/>
        <end position="182"/>
    </location>
</feature>
<sequence>MSVTLPSTANWVSPLCLGAMTFDTGHSKRYGHCTKANTCGIPGLFCSKSGSFIDTANKYRRQDDTVPSVRIDVLQVPNDSRLNHTLMSLEQPNKQIPGVKGPSTHSISIGPTSGLTDKRANNNRSLQRRSQPAAAAAPEDNWSGVSNRAIRRRVQNRLNQRAYRARQRKDVQSSGAANNIHNLSSLSSPHPQSPLPPSGAITCRLSRDEHFRCTFAPPNVHELMADFETGALHSYLGGSPQTDMLLNLSRMNVLRAAYQNAIALGMTAEWLCQDDTISIFSNHGPYVVPRNQVSIPYSLRPTALQRATPHHPWLDVFPFPCMRDNLIQAGDDLDDDELCHDLTAFWDTRSSNATLLVWGTPWDPKNWEVTEEFAKKWGVFLRGCPEILRSTNSWRARRGERPLVWERIFASIDI</sequence>
<keyword evidence="3" id="KW-1185">Reference proteome</keyword>
<dbReference type="CDD" id="cd14688">
    <property type="entry name" value="bZIP_YAP"/>
    <property type="match status" value="1"/>
</dbReference>
<name>A0A370PEZ6_ASPPH</name>
<feature type="region of interest" description="Disordered" evidence="1">
    <location>
        <begin position="90"/>
        <end position="201"/>
    </location>
</feature>
<feature type="compositionally biased region" description="Polar residues" evidence="1">
    <location>
        <begin position="103"/>
        <end position="115"/>
    </location>
</feature>
<dbReference type="EMBL" id="KZ851857">
    <property type="protein sequence ID" value="RDK40753.1"/>
    <property type="molecule type" value="Genomic_DNA"/>
</dbReference>
<dbReference type="AlphaFoldDB" id="A0A370PEZ6"/>
<evidence type="ECO:0000256" key="1">
    <source>
        <dbReference type="SAM" id="MobiDB-lite"/>
    </source>
</evidence>
<accession>A0A370PEZ6</accession>
<dbReference type="PANTHER" id="PTHR38116">
    <property type="entry name" value="CHROMOSOME 7, WHOLE GENOME SHOTGUN SEQUENCE"/>
    <property type="match status" value="1"/>
</dbReference>
<reference evidence="2 3" key="1">
    <citation type="submission" date="2018-07" db="EMBL/GenBank/DDBJ databases">
        <title>Section-level genome sequencing of Aspergillus section Nigri to investigate inter- and intra-species variation.</title>
        <authorList>
            <consortium name="DOE Joint Genome Institute"/>
            <person name="Vesth T.C."/>
            <person name="Nybo J.L."/>
            <person name="Theobald S."/>
            <person name="Frisvad J.C."/>
            <person name="Larsen T.O."/>
            <person name="Nielsen K.F."/>
            <person name="Hoof J.B."/>
            <person name="Brandl J."/>
            <person name="Salamov A."/>
            <person name="Riley R."/>
            <person name="Gladden J.M."/>
            <person name="Phatale P."/>
            <person name="Nielsen M.T."/>
            <person name="Lyhne E.K."/>
            <person name="Kogle M.E."/>
            <person name="Strasser K."/>
            <person name="McDonnell E."/>
            <person name="Barry K."/>
            <person name="Clum A."/>
            <person name="Chen C."/>
            <person name="Nolan M."/>
            <person name="Sandor L."/>
            <person name="Kuo A."/>
            <person name="Lipzen A."/>
            <person name="Hainaut M."/>
            <person name="Drula E."/>
            <person name="Tsang A."/>
            <person name="Magnuson J.K."/>
            <person name="Henrissat B."/>
            <person name="Wiebenga A."/>
            <person name="Simmons B.A."/>
            <person name="Makela M.R."/>
            <person name="De vries R.P."/>
            <person name="Grigoriev I.V."/>
            <person name="Mortensen U.H."/>
            <person name="Baker S.E."/>
            <person name="Andersen M.R."/>
        </authorList>
    </citation>
    <scope>NUCLEOTIDE SEQUENCE [LARGE SCALE GENOMIC DNA]</scope>
    <source>
        <strain evidence="2 3">ATCC 13157</strain>
    </source>
</reference>
<proteinExistence type="predicted"/>
<evidence type="ECO:0008006" key="4">
    <source>
        <dbReference type="Google" id="ProtNLM"/>
    </source>
</evidence>
<dbReference type="PANTHER" id="PTHR38116:SF1">
    <property type="entry name" value="BZIP DOMAIN-CONTAINING PROTEIN"/>
    <property type="match status" value="1"/>
</dbReference>
<protein>
    <recommendedName>
        <fullName evidence="4">BZIP domain-containing protein</fullName>
    </recommendedName>
</protein>
<dbReference type="InterPro" id="IPR021833">
    <property type="entry name" value="DUF3425"/>
</dbReference>
<organism evidence="2 3">
    <name type="scientific">Aspergillus phoenicis ATCC 13157</name>
    <dbReference type="NCBI Taxonomy" id="1353007"/>
    <lineage>
        <taxon>Eukaryota</taxon>
        <taxon>Fungi</taxon>
        <taxon>Dikarya</taxon>
        <taxon>Ascomycota</taxon>
        <taxon>Pezizomycotina</taxon>
        <taxon>Eurotiomycetes</taxon>
        <taxon>Eurotiomycetidae</taxon>
        <taxon>Eurotiales</taxon>
        <taxon>Aspergillaceae</taxon>
        <taxon>Aspergillus</taxon>
    </lineage>
</organism>
<dbReference type="Pfam" id="PF11905">
    <property type="entry name" value="DUF3425"/>
    <property type="match status" value="1"/>
</dbReference>
<evidence type="ECO:0000313" key="3">
    <source>
        <dbReference type="Proteomes" id="UP000254937"/>
    </source>
</evidence>
<dbReference type="Proteomes" id="UP000254937">
    <property type="component" value="Unassembled WGS sequence"/>
</dbReference>
<evidence type="ECO:0000313" key="2">
    <source>
        <dbReference type="EMBL" id="RDK40753.1"/>
    </source>
</evidence>
<gene>
    <name evidence="2" type="ORF">M752DRAFT_328142</name>
</gene>